<dbReference type="GO" id="GO:0019877">
    <property type="term" value="P:diaminopimelate biosynthetic process"/>
    <property type="evidence" value="ECO:0007669"/>
    <property type="project" value="UniProtKB-UniRule"/>
</dbReference>
<dbReference type="GO" id="GO:0051287">
    <property type="term" value="F:NAD binding"/>
    <property type="evidence" value="ECO:0007669"/>
    <property type="project" value="UniProtKB-UniRule"/>
</dbReference>
<keyword evidence="7 9" id="KW-0520">NAD</keyword>
<dbReference type="Gene3D" id="3.30.360.10">
    <property type="entry name" value="Dihydrodipicolinate Reductase, domain 2"/>
    <property type="match status" value="1"/>
</dbReference>
<feature type="domain" description="Dihydrodipicolinate reductase N-terminal" evidence="11">
    <location>
        <begin position="2"/>
        <end position="113"/>
    </location>
</feature>
<feature type="binding site" evidence="9">
    <location>
        <begin position="110"/>
        <end position="113"/>
    </location>
    <ligand>
        <name>NAD(+)</name>
        <dbReference type="ChEBI" id="CHEBI:57540"/>
    </ligand>
</feature>
<dbReference type="SUPFAM" id="SSF51735">
    <property type="entry name" value="NAD(P)-binding Rossmann-fold domains"/>
    <property type="match status" value="1"/>
</dbReference>
<dbReference type="InterPro" id="IPR023940">
    <property type="entry name" value="DHDPR_bac"/>
</dbReference>
<dbReference type="Gene3D" id="3.40.50.720">
    <property type="entry name" value="NAD(P)-binding Rossmann-like Domain"/>
    <property type="match status" value="1"/>
</dbReference>
<evidence type="ECO:0000313" key="14">
    <source>
        <dbReference type="Proteomes" id="UP000095743"/>
    </source>
</evidence>
<feature type="binding site" evidence="9">
    <location>
        <begin position="153"/>
        <end position="154"/>
    </location>
    <ligand>
        <name>(S)-2,3,4,5-tetrahydrodipicolinate</name>
        <dbReference type="ChEBI" id="CHEBI:16845"/>
    </ligand>
</feature>
<dbReference type="GO" id="GO:0016726">
    <property type="term" value="F:oxidoreductase activity, acting on CH or CH2 groups, NAD or NADP as acceptor"/>
    <property type="evidence" value="ECO:0007669"/>
    <property type="project" value="UniProtKB-UniRule"/>
</dbReference>
<evidence type="ECO:0000256" key="6">
    <source>
        <dbReference type="ARBA" id="ARBA00023002"/>
    </source>
</evidence>
<organism evidence="13 14">
    <name type="scientific">Geosporobacter ferrireducens</name>
    <dbReference type="NCBI Taxonomy" id="1424294"/>
    <lineage>
        <taxon>Bacteria</taxon>
        <taxon>Bacillati</taxon>
        <taxon>Bacillota</taxon>
        <taxon>Clostridia</taxon>
        <taxon>Peptostreptococcales</taxon>
        <taxon>Thermotaleaceae</taxon>
        <taxon>Geosporobacter</taxon>
    </lineage>
</organism>
<evidence type="ECO:0000256" key="8">
    <source>
        <dbReference type="ARBA" id="ARBA00023154"/>
    </source>
</evidence>
<dbReference type="InterPro" id="IPR036291">
    <property type="entry name" value="NAD(P)-bd_dom_sf"/>
</dbReference>
<gene>
    <name evidence="9" type="primary">dapB</name>
    <name evidence="13" type="ORF">Gferi_04240</name>
</gene>
<dbReference type="PIRSF" id="PIRSF000161">
    <property type="entry name" value="DHPR"/>
    <property type="match status" value="1"/>
</dbReference>
<feature type="active site" description="Proton donor" evidence="9">
    <location>
        <position position="147"/>
    </location>
</feature>
<protein>
    <recommendedName>
        <fullName evidence="9 10">4-hydroxy-tetrahydrodipicolinate reductase</fullName>
        <shortName evidence="9">HTPA reductase</shortName>
        <ecNumber evidence="9 10">1.17.1.8</ecNumber>
    </recommendedName>
</protein>
<comment type="caution">
    <text evidence="9">Was originally thought to be a dihydrodipicolinate reductase (DHDPR), catalyzing the conversion of dihydrodipicolinate to tetrahydrodipicolinate. However, it was shown in E.coli that the substrate of the enzymatic reaction is not dihydrodipicolinate (DHDP) but in fact (2S,4S)-4-hydroxy-2,3,4,5-tetrahydrodipicolinic acid (HTPA), the product released by the DapA-catalyzed reaction.</text>
</comment>
<dbReference type="PANTHER" id="PTHR20836">
    <property type="entry name" value="DIHYDRODIPICOLINATE REDUCTASE"/>
    <property type="match status" value="1"/>
</dbReference>
<keyword evidence="6 9" id="KW-0560">Oxidoreductase</keyword>
<dbReference type="FunFam" id="3.30.360.10:FF:000004">
    <property type="entry name" value="4-hydroxy-tetrahydrodipicolinate reductase"/>
    <property type="match status" value="1"/>
</dbReference>
<evidence type="ECO:0000256" key="2">
    <source>
        <dbReference type="ARBA" id="ARBA00022490"/>
    </source>
</evidence>
<evidence type="ECO:0000256" key="1">
    <source>
        <dbReference type="ARBA" id="ARBA00006642"/>
    </source>
</evidence>
<dbReference type="PROSITE" id="PS01298">
    <property type="entry name" value="DAPB"/>
    <property type="match status" value="1"/>
</dbReference>
<dbReference type="PANTHER" id="PTHR20836:SF7">
    <property type="entry name" value="4-HYDROXY-TETRAHYDRODIPICOLINATE REDUCTASE"/>
    <property type="match status" value="1"/>
</dbReference>
<keyword evidence="4 9" id="KW-0521">NADP</keyword>
<dbReference type="GO" id="GO:0050661">
    <property type="term" value="F:NADP binding"/>
    <property type="evidence" value="ECO:0007669"/>
    <property type="project" value="UniProtKB-UniRule"/>
</dbReference>
<sequence>MIRVILNGCNGKMGRVLAKLINEEKSMEVVAGIDREIDKFDNTFPVYSNIFSCLEKGDVLIDFSHPSSIRNTLAFCVETKTPMVTATTGLSGEEMTLFVEASKSIPVFQSSNMAVGVNVIIDLAAQAANALGNTFDIEIIEKHHNKKVDSPSGTAFMIANALNETFEQKKEYIYGRHGNEDQRTENHIGIHAVRGGTIVGEHTVIFAGPDEIIEIKHTALSKDIFALGAIRAAKFITGQKNGYYNMKDLIK</sequence>
<comment type="catalytic activity">
    <reaction evidence="9">
        <text>(S)-2,3,4,5-tetrahydrodipicolinate + NADP(+) + H2O = (2S,4S)-4-hydroxy-2,3,4,5-tetrahydrodipicolinate + NADPH + H(+)</text>
        <dbReference type="Rhea" id="RHEA:35331"/>
        <dbReference type="ChEBI" id="CHEBI:15377"/>
        <dbReference type="ChEBI" id="CHEBI:15378"/>
        <dbReference type="ChEBI" id="CHEBI:16845"/>
        <dbReference type="ChEBI" id="CHEBI:57783"/>
        <dbReference type="ChEBI" id="CHEBI:58349"/>
        <dbReference type="ChEBI" id="CHEBI:67139"/>
        <dbReference type="EC" id="1.17.1.8"/>
    </reaction>
</comment>
<dbReference type="AlphaFoldDB" id="A0A1D8GD46"/>
<dbReference type="KEGG" id="gfe:Gferi_04240"/>
<evidence type="ECO:0000256" key="9">
    <source>
        <dbReference type="HAMAP-Rule" id="MF_00102"/>
    </source>
</evidence>
<keyword evidence="2 9" id="KW-0963">Cytoplasm</keyword>
<evidence type="ECO:0000259" key="12">
    <source>
        <dbReference type="Pfam" id="PF05173"/>
    </source>
</evidence>
<feature type="active site" description="Proton donor/acceptor" evidence="9">
    <location>
        <position position="143"/>
    </location>
</feature>
<dbReference type="RefSeq" id="WP_069974396.1">
    <property type="nucleotide sequence ID" value="NZ_CP017269.1"/>
</dbReference>
<dbReference type="SUPFAM" id="SSF55347">
    <property type="entry name" value="Glyceraldehyde-3-phosphate dehydrogenase-like, C-terminal domain"/>
    <property type="match status" value="1"/>
</dbReference>
<comment type="subcellular location">
    <subcellularLocation>
        <location evidence="9">Cytoplasm</location>
    </subcellularLocation>
</comment>
<comment type="catalytic activity">
    <reaction evidence="9">
        <text>(S)-2,3,4,5-tetrahydrodipicolinate + NAD(+) + H2O = (2S,4S)-4-hydroxy-2,3,4,5-tetrahydrodipicolinate + NADH + H(+)</text>
        <dbReference type="Rhea" id="RHEA:35323"/>
        <dbReference type="ChEBI" id="CHEBI:15377"/>
        <dbReference type="ChEBI" id="CHEBI:15378"/>
        <dbReference type="ChEBI" id="CHEBI:16845"/>
        <dbReference type="ChEBI" id="CHEBI:57540"/>
        <dbReference type="ChEBI" id="CHEBI:57945"/>
        <dbReference type="ChEBI" id="CHEBI:67139"/>
        <dbReference type="EC" id="1.17.1.8"/>
    </reaction>
</comment>
<keyword evidence="8 9" id="KW-0457">Lysine biosynthesis</keyword>
<feature type="binding site" evidence="9">
    <location>
        <position position="35"/>
    </location>
    <ligand>
        <name>NADP(+)</name>
        <dbReference type="ChEBI" id="CHEBI:58349"/>
    </ligand>
</feature>
<dbReference type="OrthoDB" id="9790352at2"/>
<dbReference type="HAMAP" id="MF_00102">
    <property type="entry name" value="DapB"/>
    <property type="match status" value="1"/>
</dbReference>
<dbReference type="STRING" id="1424294.Gferi_04240"/>
<comment type="pathway">
    <text evidence="9">Amino-acid biosynthesis; L-lysine biosynthesis via DAP pathway; (S)-tetrahydrodipicolinate from L-aspartate: step 4/4.</text>
</comment>
<keyword evidence="5 9" id="KW-0220">Diaminopimelate biosynthesis</keyword>
<keyword evidence="14" id="KW-1185">Reference proteome</keyword>
<name>A0A1D8GD46_9FIRM</name>
<dbReference type="GO" id="GO:0009089">
    <property type="term" value="P:lysine biosynthetic process via diaminopimelate"/>
    <property type="evidence" value="ECO:0007669"/>
    <property type="project" value="UniProtKB-UniRule"/>
</dbReference>
<proteinExistence type="inferred from homology"/>
<dbReference type="NCBIfam" id="TIGR00036">
    <property type="entry name" value="dapB"/>
    <property type="match status" value="1"/>
</dbReference>
<feature type="binding site" evidence="9">
    <location>
        <begin position="8"/>
        <end position="13"/>
    </location>
    <ligand>
        <name>NAD(+)</name>
        <dbReference type="ChEBI" id="CHEBI:57540"/>
    </ligand>
</feature>
<dbReference type="InterPro" id="IPR022664">
    <property type="entry name" value="DapB_N_CS"/>
</dbReference>
<evidence type="ECO:0000256" key="7">
    <source>
        <dbReference type="ARBA" id="ARBA00023027"/>
    </source>
</evidence>
<dbReference type="GO" id="GO:0008839">
    <property type="term" value="F:4-hydroxy-tetrahydrodipicolinate reductase"/>
    <property type="evidence" value="ECO:0007669"/>
    <property type="project" value="UniProtKB-UniRule"/>
</dbReference>
<dbReference type="Proteomes" id="UP000095743">
    <property type="component" value="Chromosome"/>
</dbReference>
<dbReference type="GO" id="GO:0005829">
    <property type="term" value="C:cytosol"/>
    <property type="evidence" value="ECO:0007669"/>
    <property type="project" value="TreeGrafter"/>
</dbReference>
<comment type="similarity">
    <text evidence="1 9">Belongs to the DapB family.</text>
</comment>
<evidence type="ECO:0000259" key="11">
    <source>
        <dbReference type="Pfam" id="PF01113"/>
    </source>
</evidence>
<evidence type="ECO:0000256" key="4">
    <source>
        <dbReference type="ARBA" id="ARBA00022857"/>
    </source>
</evidence>
<feature type="binding site" evidence="9">
    <location>
        <begin position="86"/>
        <end position="88"/>
    </location>
    <ligand>
        <name>NAD(+)</name>
        <dbReference type="ChEBI" id="CHEBI:57540"/>
    </ligand>
</feature>
<dbReference type="Pfam" id="PF01113">
    <property type="entry name" value="DapB_N"/>
    <property type="match status" value="1"/>
</dbReference>
<evidence type="ECO:0000256" key="3">
    <source>
        <dbReference type="ARBA" id="ARBA00022605"/>
    </source>
</evidence>
<reference evidence="13 14" key="1">
    <citation type="submission" date="2016-09" db="EMBL/GenBank/DDBJ databases">
        <title>Genomic analysis reveals versatility of anaerobic energy metabolism of Geosporobacter ferrireducens IRF9 of phylum Firmicutes.</title>
        <authorList>
            <person name="Kim S.-J."/>
        </authorList>
    </citation>
    <scope>NUCLEOTIDE SEQUENCE [LARGE SCALE GENOMIC DNA]</scope>
    <source>
        <strain evidence="13 14">IRF9</strain>
    </source>
</reference>
<dbReference type="InterPro" id="IPR000846">
    <property type="entry name" value="DapB_N"/>
</dbReference>
<dbReference type="InterPro" id="IPR022663">
    <property type="entry name" value="DapB_C"/>
</dbReference>
<dbReference type="CDD" id="cd02274">
    <property type="entry name" value="DHDPR_N"/>
    <property type="match status" value="1"/>
</dbReference>
<dbReference type="EMBL" id="CP017269">
    <property type="protein sequence ID" value="AOT68829.1"/>
    <property type="molecule type" value="Genomic_DNA"/>
</dbReference>
<evidence type="ECO:0000313" key="13">
    <source>
        <dbReference type="EMBL" id="AOT68829.1"/>
    </source>
</evidence>
<dbReference type="Pfam" id="PF05173">
    <property type="entry name" value="DapB_C"/>
    <property type="match status" value="1"/>
</dbReference>
<feature type="domain" description="Dihydrodipicolinate reductase C-terminal" evidence="12">
    <location>
        <begin position="116"/>
        <end position="249"/>
    </location>
</feature>
<comment type="subunit">
    <text evidence="9">Homotetramer.</text>
</comment>
<feature type="binding site" evidence="9">
    <location>
        <position position="34"/>
    </location>
    <ligand>
        <name>NAD(+)</name>
        <dbReference type="ChEBI" id="CHEBI:57540"/>
    </ligand>
</feature>
<evidence type="ECO:0000256" key="10">
    <source>
        <dbReference type="NCBIfam" id="TIGR00036"/>
    </source>
</evidence>
<keyword evidence="3 9" id="KW-0028">Amino-acid biosynthesis</keyword>
<feature type="binding site" evidence="9">
    <location>
        <position position="144"/>
    </location>
    <ligand>
        <name>(S)-2,3,4,5-tetrahydrodipicolinate</name>
        <dbReference type="ChEBI" id="CHEBI:16845"/>
    </ligand>
</feature>
<dbReference type="UniPathway" id="UPA00034">
    <property type="reaction ID" value="UER00018"/>
</dbReference>
<evidence type="ECO:0000256" key="5">
    <source>
        <dbReference type="ARBA" id="ARBA00022915"/>
    </source>
</evidence>
<dbReference type="EC" id="1.17.1.8" evidence="9 10"/>
<comment type="function">
    <text evidence="9">Catalyzes the conversion of 4-hydroxy-tetrahydrodipicolinate (HTPA) to tetrahydrodipicolinate.</text>
</comment>
<accession>A0A1D8GD46</accession>